<dbReference type="Proteomes" id="UP001500191">
    <property type="component" value="Unassembled WGS sequence"/>
</dbReference>
<accession>A0ABN1BZE2</accession>
<comment type="caution">
    <text evidence="1">The sequence shown here is derived from an EMBL/GenBank/DDBJ whole genome shotgun (WGS) entry which is preliminary data.</text>
</comment>
<gene>
    <name evidence="1" type="ORF">GCM10008937_15290</name>
</gene>
<keyword evidence="2" id="KW-1185">Reference proteome</keyword>
<protein>
    <recommendedName>
        <fullName evidence="3">DUF3168 domain-containing protein</fullName>
    </recommendedName>
</protein>
<proteinExistence type="predicted"/>
<name>A0ABN1BZE2_9DEIO</name>
<evidence type="ECO:0000313" key="1">
    <source>
        <dbReference type="EMBL" id="GAA0508401.1"/>
    </source>
</evidence>
<evidence type="ECO:0008006" key="3">
    <source>
        <dbReference type="Google" id="ProtNLM"/>
    </source>
</evidence>
<dbReference type="EMBL" id="BAAADB010000012">
    <property type="protein sequence ID" value="GAA0508401.1"/>
    <property type="molecule type" value="Genomic_DNA"/>
</dbReference>
<organism evidence="1 2">
    <name type="scientific">Deinococcus depolymerans</name>
    <dbReference type="NCBI Taxonomy" id="392408"/>
    <lineage>
        <taxon>Bacteria</taxon>
        <taxon>Thermotogati</taxon>
        <taxon>Deinococcota</taxon>
        <taxon>Deinococci</taxon>
        <taxon>Deinococcales</taxon>
        <taxon>Deinococcaceae</taxon>
        <taxon>Deinococcus</taxon>
    </lineage>
</organism>
<evidence type="ECO:0000313" key="2">
    <source>
        <dbReference type="Proteomes" id="UP001500191"/>
    </source>
</evidence>
<reference evidence="1 2" key="1">
    <citation type="journal article" date="2019" name="Int. J. Syst. Evol. Microbiol.">
        <title>The Global Catalogue of Microorganisms (GCM) 10K type strain sequencing project: providing services to taxonomists for standard genome sequencing and annotation.</title>
        <authorList>
            <consortium name="The Broad Institute Genomics Platform"/>
            <consortium name="The Broad Institute Genome Sequencing Center for Infectious Disease"/>
            <person name="Wu L."/>
            <person name="Ma J."/>
        </authorList>
    </citation>
    <scope>NUCLEOTIDE SEQUENCE [LARGE SCALE GENOMIC DNA]</scope>
    <source>
        <strain evidence="1 2">JCM 14368</strain>
    </source>
</reference>
<sequence>MLDDLARRLKAALPGTVPVLPPEEFLVPAEWEQEDATGTLVLNGERGLHVYLRQKAPGGYVQLHDLQPVGTTSGVFDEHWATIDTIAPTEQAASALARLVRQAIGGTPRTGGPIRLIVPPRTERHGTSVRITQQFSVRSAHPR</sequence>
<dbReference type="RefSeq" id="WP_345448472.1">
    <property type="nucleotide sequence ID" value="NZ_BAABQW010000003.1"/>
</dbReference>